<dbReference type="PROSITE" id="PS51980">
    <property type="entry name" value="OCEL"/>
    <property type="match status" value="1"/>
</dbReference>
<proteinExistence type="inferred from homology"/>
<dbReference type="AlphaFoldDB" id="A0A060Y0M8"/>
<dbReference type="Pfam" id="PF07303">
    <property type="entry name" value="Occludin_ELL"/>
    <property type="match status" value="1"/>
</dbReference>
<organism evidence="5 6">
    <name type="scientific">Oncorhynchus mykiss</name>
    <name type="common">Rainbow trout</name>
    <name type="synonym">Salmo gairdneri</name>
    <dbReference type="NCBI Taxonomy" id="8022"/>
    <lineage>
        <taxon>Eukaryota</taxon>
        <taxon>Metazoa</taxon>
        <taxon>Chordata</taxon>
        <taxon>Craniata</taxon>
        <taxon>Vertebrata</taxon>
        <taxon>Euteleostomi</taxon>
        <taxon>Actinopterygii</taxon>
        <taxon>Neopterygii</taxon>
        <taxon>Teleostei</taxon>
        <taxon>Protacanthopterygii</taxon>
        <taxon>Salmoniformes</taxon>
        <taxon>Salmonidae</taxon>
        <taxon>Salmoninae</taxon>
        <taxon>Oncorhynchus</taxon>
    </lineage>
</organism>
<comment type="similarity">
    <text evidence="1 2">Belongs to the ELL/occludin family.</text>
</comment>
<evidence type="ECO:0000256" key="2">
    <source>
        <dbReference type="PROSITE-ProRule" id="PRU01324"/>
    </source>
</evidence>
<gene>
    <name evidence="5" type="ORF">GSONMT00060109001</name>
</gene>
<dbReference type="InterPro" id="IPR010844">
    <property type="entry name" value="Occludin_ELL"/>
</dbReference>
<dbReference type="GO" id="GO:0000987">
    <property type="term" value="F:cis-regulatory region sequence-specific DNA binding"/>
    <property type="evidence" value="ECO:0007669"/>
    <property type="project" value="TreeGrafter"/>
</dbReference>
<reference evidence="5" key="1">
    <citation type="journal article" date="2014" name="Nat. Commun.">
        <title>The rainbow trout genome provides novel insights into evolution after whole-genome duplication in vertebrates.</title>
        <authorList>
            <person name="Berthelot C."/>
            <person name="Brunet F."/>
            <person name="Chalopin D."/>
            <person name="Juanchich A."/>
            <person name="Bernard M."/>
            <person name="Noel B."/>
            <person name="Bento P."/>
            <person name="Da Silva C."/>
            <person name="Labadie K."/>
            <person name="Alberti A."/>
            <person name="Aury J.M."/>
            <person name="Louis A."/>
            <person name="Dehais P."/>
            <person name="Bardou P."/>
            <person name="Montfort J."/>
            <person name="Klopp C."/>
            <person name="Cabau C."/>
            <person name="Gaspin C."/>
            <person name="Thorgaard G.H."/>
            <person name="Boussaha M."/>
            <person name="Quillet E."/>
            <person name="Guyomard R."/>
            <person name="Galiana D."/>
            <person name="Bobe J."/>
            <person name="Volff J.N."/>
            <person name="Genet C."/>
            <person name="Wincker P."/>
            <person name="Jaillon O."/>
            <person name="Roest Crollius H."/>
            <person name="Guiguen Y."/>
        </authorList>
    </citation>
    <scope>NUCLEOTIDE SEQUENCE [LARGE SCALE GENOMIC DNA]</scope>
</reference>
<accession>A0A060Y0M8</accession>
<dbReference type="GO" id="GO:0032968">
    <property type="term" value="P:positive regulation of transcription elongation by RNA polymerase II"/>
    <property type="evidence" value="ECO:0007669"/>
    <property type="project" value="TreeGrafter"/>
</dbReference>
<protein>
    <recommendedName>
        <fullName evidence="4">OCEL domain-containing protein</fullName>
    </recommendedName>
</protein>
<dbReference type="GO" id="GO:0042795">
    <property type="term" value="P:snRNA transcription by RNA polymerase II"/>
    <property type="evidence" value="ECO:0007669"/>
    <property type="project" value="TreeGrafter"/>
</dbReference>
<dbReference type="PANTHER" id="PTHR23288:SF6">
    <property type="entry name" value="OCCLUDIN"/>
    <property type="match status" value="1"/>
</dbReference>
<feature type="coiled-coil region" evidence="3">
    <location>
        <begin position="1"/>
        <end position="38"/>
    </location>
</feature>
<dbReference type="GO" id="GO:0008023">
    <property type="term" value="C:transcription elongation factor complex"/>
    <property type="evidence" value="ECO:0007669"/>
    <property type="project" value="TreeGrafter"/>
</dbReference>
<name>A0A060Y0M8_ONCMY</name>
<reference evidence="5" key="2">
    <citation type="submission" date="2014-03" db="EMBL/GenBank/DDBJ databases">
        <authorList>
            <person name="Genoscope - CEA"/>
        </authorList>
    </citation>
    <scope>NUCLEOTIDE SEQUENCE</scope>
</reference>
<evidence type="ECO:0000313" key="5">
    <source>
        <dbReference type="EMBL" id="CDQ85241.1"/>
    </source>
</evidence>
<dbReference type="PaxDb" id="8022-A0A060Y0M8"/>
<dbReference type="InterPro" id="IPR031176">
    <property type="entry name" value="ELL/occludin"/>
</dbReference>
<evidence type="ECO:0000313" key="6">
    <source>
        <dbReference type="Proteomes" id="UP000193380"/>
    </source>
</evidence>
<keyword evidence="3" id="KW-0175">Coiled coil</keyword>
<dbReference type="SUPFAM" id="SSF144292">
    <property type="entry name" value="occludin/ELL-like"/>
    <property type="match status" value="1"/>
</dbReference>
<evidence type="ECO:0000256" key="3">
    <source>
        <dbReference type="SAM" id="Coils"/>
    </source>
</evidence>
<dbReference type="PANTHER" id="PTHR23288">
    <property type="entry name" value="OCCLUDIN AND RNA POLYMERASE II ELONGATION FACTOR ELL"/>
    <property type="match status" value="1"/>
</dbReference>
<evidence type="ECO:0000256" key="1">
    <source>
        <dbReference type="ARBA" id="ARBA00009171"/>
    </source>
</evidence>
<dbReference type="EMBL" id="FR906707">
    <property type="protein sequence ID" value="CDQ85241.1"/>
    <property type="molecule type" value="Genomic_DNA"/>
</dbReference>
<feature type="domain" description="OCEL" evidence="4">
    <location>
        <begin position="1"/>
        <end position="73"/>
    </location>
</feature>
<dbReference type="Gene3D" id="6.10.140.340">
    <property type="match status" value="1"/>
</dbReference>
<evidence type="ECO:0000259" key="4">
    <source>
        <dbReference type="PROSITE" id="PS51980"/>
    </source>
</evidence>
<sequence>MDDISDQMNKLSRQLDTLDETSAQYQVVAEEYNRLKDLKRTPDYQAKKLECRKLRHKLFHIKRVVKAYDKSLS</sequence>
<dbReference type="STRING" id="8022.A0A060Y0M8"/>
<dbReference type="Proteomes" id="UP000193380">
    <property type="component" value="Unassembled WGS sequence"/>
</dbReference>